<sequence length="291" mass="31837">MFPSQSFLQSFKAPTLAELLQMYQYRSGSAHAIEKLAVQQTLNARGNELVDMSAALQQITTAIDAGQTAVSVTVPVQISETVELDVTVNYELDVDYTLEVNISNNVAVDIDFEGVNINDQLDTFTVQADFAQDSRVSDLRHDYVRGQGYDSTHGNFWFRVEDDSENNIPIPYSGGQFYPNGFEEGGEYAFFAVEKGRHGLSVGDQLTNYSGPMAEAQARYIGGDQSSDVAYANNFDADELLAADPGFLNGFTLATVDMGTGEVLSLLNQHNHSTNWANALADQATQDIQVI</sequence>
<accession>A0A6G8R743</accession>
<proteinExistence type="predicted"/>
<dbReference type="RefSeq" id="YP_010670648.1">
    <property type="nucleotide sequence ID" value="NC_070965.1"/>
</dbReference>
<organism evidence="1 2">
    <name type="scientific">Synechococcus phage S-H34</name>
    <dbReference type="NCBI Taxonomy" id="2718942"/>
    <lineage>
        <taxon>Viruses</taxon>
        <taxon>Duplodnaviria</taxon>
        <taxon>Heunggongvirae</taxon>
        <taxon>Uroviricota</taxon>
        <taxon>Caudoviricetes</taxon>
        <taxon>Pantevenvirales</taxon>
        <taxon>Kyanoviridae</taxon>
        <taxon>Makaravirus</taxon>
        <taxon>Makaravirus thirtyfour</taxon>
    </lineage>
</organism>
<evidence type="ECO:0000313" key="2">
    <source>
        <dbReference type="Proteomes" id="UP000501900"/>
    </source>
</evidence>
<dbReference type="Proteomes" id="UP000501900">
    <property type="component" value="Genome"/>
</dbReference>
<dbReference type="KEGG" id="vg:77946858"/>
<dbReference type="EMBL" id="MT162467">
    <property type="protein sequence ID" value="QIN96980.1"/>
    <property type="molecule type" value="Genomic_DNA"/>
</dbReference>
<evidence type="ECO:0000313" key="1">
    <source>
        <dbReference type="EMBL" id="QIN96980.1"/>
    </source>
</evidence>
<name>A0A6G8R743_9CAUD</name>
<reference evidence="1 2" key="1">
    <citation type="submission" date="2020-03" db="EMBL/GenBank/DDBJ databases">
        <title>The Isolation and Genome Sequence of a Novel Cyanophage S-H34 from the Huanghai Sea, China.</title>
        <authorList>
            <person name="Jiang T."/>
        </authorList>
    </citation>
    <scope>NUCLEOTIDE SEQUENCE [LARGE SCALE GENOMIC DNA]</scope>
</reference>
<protein>
    <submittedName>
        <fullName evidence="1">Uncharacterized protein</fullName>
    </submittedName>
</protein>
<keyword evidence="2" id="KW-1185">Reference proteome</keyword>
<dbReference type="GeneID" id="77946858"/>